<dbReference type="Gene3D" id="1.10.472.150">
    <property type="entry name" value="Glucose-regulated metallo-peptidase M90, N-terminal domain"/>
    <property type="match status" value="1"/>
</dbReference>
<dbReference type="InterPro" id="IPR024079">
    <property type="entry name" value="MetalloPept_cat_dom_sf"/>
</dbReference>
<keyword evidence="2" id="KW-1185">Reference proteome</keyword>
<dbReference type="InterPro" id="IPR042252">
    <property type="entry name" value="MtfA_N"/>
</dbReference>
<dbReference type="Pfam" id="PF06167">
    <property type="entry name" value="Peptidase_M90"/>
    <property type="match status" value="1"/>
</dbReference>
<protein>
    <submittedName>
        <fullName evidence="1">M90 family metallopeptidase</fullName>
    </submittedName>
</protein>
<dbReference type="PANTHER" id="PTHR30164">
    <property type="entry name" value="MTFA PEPTIDASE"/>
    <property type="match status" value="1"/>
</dbReference>
<dbReference type="Proteomes" id="UP001269375">
    <property type="component" value="Unassembled WGS sequence"/>
</dbReference>
<proteinExistence type="predicted"/>
<dbReference type="EMBL" id="JARWAO010000002">
    <property type="protein sequence ID" value="MDR5895580.1"/>
    <property type="molecule type" value="Genomic_DNA"/>
</dbReference>
<gene>
    <name evidence="1" type="ORF">QC825_05790</name>
</gene>
<comment type="caution">
    <text evidence="1">The sequence shown here is derived from an EMBL/GenBank/DDBJ whole genome shotgun (WGS) entry which is preliminary data.</text>
</comment>
<evidence type="ECO:0000313" key="1">
    <source>
        <dbReference type="EMBL" id="MDR5895580.1"/>
    </source>
</evidence>
<dbReference type="SUPFAM" id="SSF55486">
    <property type="entry name" value="Metalloproteases ('zincins'), catalytic domain"/>
    <property type="match status" value="1"/>
</dbReference>
<sequence length="263" mass="30172">MSWLDRLRGRRPRDAQPPVELWQHVLARVPIAHGLADDSRERLAGRAWALMHRLRITSPVELPWSEAQALALTTQVALMTLEWDKAFWPDVREVVVVPGPFRRHLVEEDEMGVVHELDDERIGETFDHGPIVLSLEDIKASGDWTGLNVIIHEFSHKLDMQHNGQADGRPPLPSTISPAEWYRVFTGVWEDLQEHLERDDVTPIDEYAATHPGECFAVCCEMFFTAPNQLSRAYPELYGLLTHYFKQDVLARMPDRSLDSTRP</sequence>
<name>A0ABU1GU71_9GAMM</name>
<organism evidence="1 2">
    <name type="scientific">Larsenimonas suaedae</name>
    <dbReference type="NCBI Taxonomy" id="1851019"/>
    <lineage>
        <taxon>Bacteria</taxon>
        <taxon>Pseudomonadati</taxon>
        <taxon>Pseudomonadota</taxon>
        <taxon>Gammaproteobacteria</taxon>
        <taxon>Oceanospirillales</taxon>
        <taxon>Halomonadaceae</taxon>
        <taxon>Larsenimonas</taxon>
    </lineage>
</organism>
<dbReference type="RefSeq" id="WP_251591798.1">
    <property type="nucleotide sequence ID" value="NZ_JAMLJI010000001.1"/>
</dbReference>
<accession>A0ABU1GU71</accession>
<dbReference type="PANTHER" id="PTHR30164:SF2">
    <property type="entry name" value="PROTEIN MTFA"/>
    <property type="match status" value="1"/>
</dbReference>
<dbReference type="InterPro" id="IPR010384">
    <property type="entry name" value="MtfA_fam"/>
</dbReference>
<evidence type="ECO:0000313" key="2">
    <source>
        <dbReference type="Proteomes" id="UP001269375"/>
    </source>
</evidence>
<dbReference type="CDD" id="cd20169">
    <property type="entry name" value="Peptidase_M90_mtfA"/>
    <property type="match status" value="1"/>
</dbReference>
<reference evidence="1 2" key="1">
    <citation type="submission" date="2023-04" db="EMBL/GenBank/DDBJ databases">
        <title>A long-awaited taxogenomic arrangement of the family Halomonadaceae.</title>
        <authorList>
            <person name="De La Haba R."/>
            <person name="Chuvochina M."/>
            <person name="Wittouck S."/>
            <person name="Arahal D.R."/>
            <person name="Sanchez-Porro C."/>
            <person name="Hugenholtz P."/>
            <person name="Ventosa A."/>
        </authorList>
    </citation>
    <scope>NUCLEOTIDE SEQUENCE [LARGE SCALE GENOMIC DNA]</scope>
    <source>
        <strain evidence="1 2">DSM 22428</strain>
    </source>
</reference>
<dbReference type="Gene3D" id="3.40.390.10">
    <property type="entry name" value="Collagenase (Catalytic Domain)"/>
    <property type="match status" value="1"/>
</dbReference>